<comment type="pathway">
    <text evidence="1">Lipid metabolism.</text>
</comment>
<evidence type="ECO:0000256" key="3">
    <source>
        <dbReference type="ARBA" id="ARBA00023315"/>
    </source>
</evidence>
<evidence type="ECO:0000256" key="1">
    <source>
        <dbReference type="ARBA" id="ARBA00005189"/>
    </source>
</evidence>
<protein>
    <submittedName>
        <fullName evidence="5">1-acyl-sn-glycerol-3-phosphate acyltransferase</fullName>
    </submittedName>
</protein>
<feature type="domain" description="Phospholipid/glycerol acyltransferase" evidence="4">
    <location>
        <begin position="41"/>
        <end position="154"/>
    </location>
</feature>
<name>A0A9D9IA01_9SPIO</name>
<proteinExistence type="predicted"/>
<dbReference type="Proteomes" id="UP000810292">
    <property type="component" value="Unassembled WGS sequence"/>
</dbReference>
<dbReference type="Pfam" id="PF01553">
    <property type="entry name" value="Acyltransferase"/>
    <property type="match status" value="1"/>
</dbReference>
<evidence type="ECO:0000256" key="2">
    <source>
        <dbReference type="ARBA" id="ARBA00022679"/>
    </source>
</evidence>
<dbReference type="PANTHER" id="PTHR10434">
    <property type="entry name" value="1-ACYL-SN-GLYCEROL-3-PHOSPHATE ACYLTRANSFERASE"/>
    <property type="match status" value="1"/>
</dbReference>
<accession>A0A9D9IA01</accession>
<reference evidence="5" key="1">
    <citation type="submission" date="2020-10" db="EMBL/GenBank/DDBJ databases">
        <authorList>
            <person name="Gilroy R."/>
        </authorList>
    </citation>
    <scope>NUCLEOTIDE SEQUENCE</scope>
    <source>
        <strain evidence="5">14700</strain>
    </source>
</reference>
<gene>
    <name evidence="5" type="ORF">IAA72_03065</name>
</gene>
<dbReference type="PANTHER" id="PTHR10434:SF11">
    <property type="entry name" value="1-ACYL-SN-GLYCEROL-3-PHOSPHATE ACYLTRANSFERASE"/>
    <property type="match status" value="1"/>
</dbReference>
<reference evidence="5" key="2">
    <citation type="journal article" date="2021" name="PeerJ">
        <title>Extensive microbial diversity within the chicken gut microbiome revealed by metagenomics and culture.</title>
        <authorList>
            <person name="Gilroy R."/>
            <person name="Ravi A."/>
            <person name="Getino M."/>
            <person name="Pursley I."/>
            <person name="Horton D.L."/>
            <person name="Alikhan N.F."/>
            <person name="Baker D."/>
            <person name="Gharbi K."/>
            <person name="Hall N."/>
            <person name="Watson M."/>
            <person name="Adriaenssens E.M."/>
            <person name="Foster-Nyarko E."/>
            <person name="Jarju S."/>
            <person name="Secka A."/>
            <person name="Antonio M."/>
            <person name="Oren A."/>
            <person name="Chaudhuri R.R."/>
            <person name="La Ragione R."/>
            <person name="Hildebrand F."/>
            <person name="Pallen M.J."/>
        </authorList>
    </citation>
    <scope>NUCLEOTIDE SEQUENCE</scope>
    <source>
        <strain evidence="5">14700</strain>
    </source>
</reference>
<dbReference type="SMART" id="SM00563">
    <property type="entry name" value="PlsC"/>
    <property type="match status" value="1"/>
</dbReference>
<dbReference type="GO" id="GO:0003841">
    <property type="term" value="F:1-acylglycerol-3-phosphate O-acyltransferase activity"/>
    <property type="evidence" value="ECO:0007669"/>
    <property type="project" value="TreeGrafter"/>
</dbReference>
<dbReference type="CDD" id="cd07989">
    <property type="entry name" value="LPLAT_AGPAT-like"/>
    <property type="match status" value="1"/>
</dbReference>
<sequence>MKSGLTPAFRMLKLTYGTYLKRRYHMKGEGIEKVIPYKGPAIVFGNHTHTLDPFFISALYPYTIRWVAGSYLFKMKGVSFLLRHLVRAIPKIQGRSDLETIRSISAALKKGDIVGLFPEGTRSWDGEMMDITAATAKLVRIFKVPVIFVHIEGGFLNKPRWSDTERKGPVSIKVTEVLTPERIASMSLSEITKVVEDNLTFSTDKWEEQARIPYPSDKGAERIERLFYMCPSCHAISTMESSGNTVRCTKCSYSADLDEYGRIHTTRGEFTKLSEWHEWEKGELSKLIDENDGELFSDHCILFQTPGKKKLEDVSTSFSVSATRNELTFVFPSAVNIRGNVTDKLVIPVSSIESLVINAKQTIEFYSDGKQYRFRVDENRSPLKYQELWLLVRERSIE</sequence>
<evidence type="ECO:0000259" key="4">
    <source>
        <dbReference type="SMART" id="SM00563"/>
    </source>
</evidence>
<evidence type="ECO:0000313" key="5">
    <source>
        <dbReference type="EMBL" id="MBO8468749.1"/>
    </source>
</evidence>
<comment type="caution">
    <text evidence="5">The sequence shown here is derived from an EMBL/GenBank/DDBJ whole genome shotgun (WGS) entry which is preliminary data.</text>
</comment>
<dbReference type="AlphaFoldDB" id="A0A9D9IA01"/>
<organism evidence="5 6">
    <name type="scientific">Candidatus Ornithospirochaeta stercoravium</name>
    <dbReference type="NCBI Taxonomy" id="2840897"/>
    <lineage>
        <taxon>Bacteria</taxon>
        <taxon>Pseudomonadati</taxon>
        <taxon>Spirochaetota</taxon>
        <taxon>Spirochaetia</taxon>
        <taxon>Spirochaetales</taxon>
        <taxon>Spirochaetaceae</taxon>
        <taxon>Spirochaetaceae incertae sedis</taxon>
        <taxon>Candidatus Ornithospirochaeta</taxon>
    </lineage>
</organism>
<dbReference type="InterPro" id="IPR002123">
    <property type="entry name" value="Plipid/glycerol_acylTrfase"/>
</dbReference>
<keyword evidence="3 5" id="KW-0012">Acyltransferase</keyword>
<dbReference type="SUPFAM" id="SSF69593">
    <property type="entry name" value="Glycerol-3-phosphate (1)-acyltransferase"/>
    <property type="match status" value="1"/>
</dbReference>
<dbReference type="GO" id="GO:0006654">
    <property type="term" value="P:phosphatidic acid biosynthetic process"/>
    <property type="evidence" value="ECO:0007669"/>
    <property type="project" value="TreeGrafter"/>
</dbReference>
<keyword evidence="2" id="KW-0808">Transferase</keyword>
<evidence type="ECO:0000313" key="6">
    <source>
        <dbReference type="Proteomes" id="UP000810292"/>
    </source>
</evidence>
<dbReference type="EMBL" id="JADIMF010000049">
    <property type="protein sequence ID" value="MBO8468749.1"/>
    <property type="molecule type" value="Genomic_DNA"/>
</dbReference>